<dbReference type="AlphaFoldDB" id="A0A382PFQ8"/>
<feature type="non-terminal residue" evidence="1">
    <location>
        <position position="1"/>
    </location>
</feature>
<evidence type="ECO:0000313" key="1">
    <source>
        <dbReference type="EMBL" id="SVC72229.1"/>
    </source>
</evidence>
<gene>
    <name evidence="1" type="ORF">METZ01_LOCUS325083</name>
</gene>
<accession>A0A382PFQ8</accession>
<protein>
    <submittedName>
        <fullName evidence="1">Uncharacterized protein</fullName>
    </submittedName>
</protein>
<name>A0A382PFQ8_9ZZZZ</name>
<reference evidence="1" key="1">
    <citation type="submission" date="2018-05" db="EMBL/GenBank/DDBJ databases">
        <authorList>
            <person name="Lanie J.A."/>
            <person name="Ng W.-L."/>
            <person name="Kazmierczak K.M."/>
            <person name="Andrzejewski T.M."/>
            <person name="Davidsen T.M."/>
            <person name="Wayne K.J."/>
            <person name="Tettelin H."/>
            <person name="Glass J.I."/>
            <person name="Rusch D."/>
            <person name="Podicherti R."/>
            <person name="Tsui H.-C.T."/>
            <person name="Winkler M.E."/>
        </authorList>
    </citation>
    <scope>NUCLEOTIDE SEQUENCE</scope>
</reference>
<sequence>LVRGGAVLLERKQRSAKLNLPVGLKIGKTLLPGAQKPDPIYLFTWKDPQKSRNWPAATLNVTLERVTPSRKPEQGLSSEAEQLRITAVSGEVTVGGENIQIGLDDVDLKLHTLEDGVFWMDEPGFTVRWDAYGEDAVKA</sequence>
<dbReference type="EMBL" id="UINC01107100">
    <property type="protein sequence ID" value="SVC72229.1"/>
    <property type="molecule type" value="Genomic_DNA"/>
</dbReference>
<organism evidence="1">
    <name type="scientific">marine metagenome</name>
    <dbReference type="NCBI Taxonomy" id="408172"/>
    <lineage>
        <taxon>unclassified sequences</taxon>
        <taxon>metagenomes</taxon>
        <taxon>ecological metagenomes</taxon>
    </lineage>
</organism>
<proteinExistence type="predicted"/>